<feature type="binding site" evidence="6">
    <location>
        <position position="100"/>
    </location>
    <ligand>
        <name>S-adenosyl-L-methionine</name>
        <dbReference type="ChEBI" id="CHEBI:59789"/>
    </ligand>
</feature>
<gene>
    <name evidence="6 7" type="primary">rsmH</name>
    <name evidence="8" type="ORF">FUT82_06490</name>
    <name evidence="7" type="ORF">TPHV1_110033</name>
</gene>
<evidence type="ECO:0000313" key="9">
    <source>
        <dbReference type="Proteomes" id="UP000042527"/>
    </source>
</evidence>
<keyword evidence="6" id="KW-0963">Cytoplasm</keyword>
<name>A0A0B7GTE9_TREPH</name>
<keyword evidence="9" id="KW-1185">Reference proteome</keyword>
<dbReference type="InterPro" id="IPR023397">
    <property type="entry name" value="SAM-dep_MeTrfase_MraW_recog"/>
</dbReference>
<dbReference type="HAMAP" id="MF_01007">
    <property type="entry name" value="16SrRNA_methyltr_H"/>
    <property type="match status" value="1"/>
</dbReference>
<dbReference type="InterPro" id="IPR029063">
    <property type="entry name" value="SAM-dependent_MTases_sf"/>
</dbReference>
<evidence type="ECO:0000313" key="10">
    <source>
        <dbReference type="Proteomes" id="UP000323594"/>
    </source>
</evidence>
<dbReference type="Pfam" id="PF01795">
    <property type="entry name" value="Methyltransf_5"/>
    <property type="match status" value="1"/>
</dbReference>
<feature type="binding site" evidence="6">
    <location>
        <position position="53"/>
    </location>
    <ligand>
        <name>S-adenosyl-L-methionine</name>
        <dbReference type="ChEBI" id="CHEBI:59789"/>
    </ligand>
</feature>
<reference evidence="7" key="2">
    <citation type="submission" date="2015-01" db="EMBL/GenBank/DDBJ databases">
        <authorList>
            <person name="Xiang T."/>
            <person name="Song Y."/>
            <person name="Huang L."/>
            <person name="Wang B."/>
            <person name="Wu P."/>
        </authorList>
    </citation>
    <scope>NUCLEOTIDE SEQUENCE [LARGE SCALE GENOMIC DNA]</scope>
    <source>
        <strain evidence="7">V1</strain>
    </source>
</reference>
<dbReference type="NCBIfam" id="TIGR00006">
    <property type="entry name" value="16S rRNA (cytosine(1402)-N(4))-methyltransferase RsmH"/>
    <property type="match status" value="1"/>
</dbReference>
<protein>
    <recommendedName>
        <fullName evidence="6">Ribosomal RNA small subunit methyltransferase H</fullName>
        <ecNumber evidence="6">2.1.1.199</ecNumber>
    </recommendedName>
    <alternativeName>
        <fullName evidence="6">16S rRNA m(4)C1402 methyltransferase</fullName>
    </alternativeName>
    <alternativeName>
        <fullName evidence="6">rRNA (cytosine-N(4)-)-methyltransferase RsmH</fullName>
    </alternativeName>
</protein>
<sequence>MDVVHKSVLLQECLSLLKPASEDTLFVDGTLGEGGHTEAFLKTYPQLSAIGIDADPTIQAKAKLRLQPFASRVQYFSGWSDDFFKNYSTEYPKPNIILFDLGISMFHYIESGRGFSFQAEEPLDMRINPATSLSAAEIINTYKEEELASIFYTYGEERFSRKIAGAICLRRKEQEFKTAGDLAEVIFKAVPPAYRHGRIHPATRSFQALRIKVNGELDRLPDLLKLAFQRLALNGKLGVISFHSLEDRIVKRYFRDLAKNCRCPPEMPICKCGGRPLAQLLTGKPVIPTDEEIRVNPASRSAKLRAVKKILTEEGAA</sequence>
<dbReference type="PANTHER" id="PTHR11265:SF0">
    <property type="entry name" value="12S RRNA N4-METHYLCYTIDINE METHYLTRANSFERASE"/>
    <property type="match status" value="1"/>
</dbReference>
<evidence type="ECO:0000256" key="3">
    <source>
        <dbReference type="ARBA" id="ARBA00022603"/>
    </source>
</evidence>
<reference evidence="9" key="1">
    <citation type="submission" date="2015-01" db="EMBL/GenBank/DDBJ databases">
        <authorList>
            <person name="Manzoor Shahid"/>
            <person name="Zubair Saima"/>
        </authorList>
    </citation>
    <scope>NUCLEOTIDE SEQUENCE [LARGE SCALE GENOMIC DNA]</scope>
    <source>
        <strain evidence="9">V1</strain>
    </source>
</reference>
<organism evidence="7 9">
    <name type="scientific">Treponema phagedenis</name>
    <dbReference type="NCBI Taxonomy" id="162"/>
    <lineage>
        <taxon>Bacteria</taxon>
        <taxon>Pseudomonadati</taxon>
        <taxon>Spirochaetota</taxon>
        <taxon>Spirochaetia</taxon>
        <taxon>Spirochaetales</taxon>
        <taxon>Treponemataceae</taxon>
        <taxon>Treponema</taxon>
    </lineage>
</organism>
<dbReference type="PANTHER" id="PTHR11265">
    <property type="entry name" value="S-ADENOSYL-METHYLTRANSFERASE MRAW"/>
    <property type="match status" value="1"/>
</dbReference>
<keyword evidence="3 6" id="KW-0489">Methyltransferase</keyword>
<dbReference type="GeneID" id="57752782"/>
<evidence type="ECO:0000256" key="6">
    <source>
        <dbReference type="HAMAP-Rule" id="MF_01007"/>
    </source>
</evidence>
<evidence type="ECO:0000256" key="4">
    <source>
        <dbReference type="ARBA" id="ARBA00022679"/>
    </source>
</evidence>
<keyword evidence="4 6" id="KW-0808">Transferase</keyword>
<feature type="binding site" evidence="6">
    <location>
        <position position="84"/>
    </location>
    <ligand>
        <name>S-adenosyl-L-methionine</name>
        <dbReference type="ChEBI" id="CHEBI:59789"/>
    </ligand>
</feature>
<evidence type="ECO:0000256" key="2">
    <source>
        <dbReference type="ARBA" id="ARBA00022552"/>
    </source>
</evidence>
<proteinExistence type="inferred from homology"/>
<dbReference type="AlphaFoldDB" id="A0A0B7GTE9"/>
<feature type="binding site" evidence="6">
    <location>
        <begin position="34"/>
        <end position="36"/>
    </location>
    <ligand>
        <name>S-adenosyl-L-methionine</name>
        <dbReference type="ChEBI" id="CHEBI:59789"/>
    </ligand>
</feature>
<comment type="function">
    <text evidence="6">Specifically methylates the N4 position of cytidine in position 1402 (C1402) of 16S rRNA.</text>
</comment>
<dbReference type="Gene3D" id="1.10.150.170">
    <property type="entry name" value="Putative methyltransferase TM0872, insert domain"/>
    <property type="match status" value="1"/>
</dbReference>
<dbReference type="EC" id="2.1.1.199" evidence="6"/>
<dbReference type="Proteomes" id="UP000323594">
    <property type="component" value="Chromosome"/>
</dbReference>
<dbReference type="SUPFAM" id="SSF53335">
    <property type="entry name" value="S-adenosyl-L-methionine-dependent methyltransferases"/>
    <property type="match status" value="1"/>
</dbReference>
<evidence type="ECO:0000256" key="5">
    <source>
        <dbReference type="ARBA" id="ARBA00022691"/>
    </source>
</evidence>
<dbReference type="GO" id="GO:0071424">
    <property type="term" value="F:rRNA (cytosine-N4-)-methyltransferase activity"/>
    <property type="evidence" value="ECO:0007669"/>
    <property type="project" value="UniProtKB-UniRule"/>
</dbReference>
<feature type="binding site" evidence="6">
    <location>
        <position position="107"/>
    </location>
    <ligand>
        <name>S-adenosyl-L-methionine</name>
        <dbReference type="ChEBI" id="CHEBI:59789"/>
    </ligand>
</feature>
<dbReference type="InterPro" id="IPR002903">
    <property type="entry name" value="RsmH"/>
</dbReference>
<dbReference type="Proteomes" id="UP000042527">
    <property type="component" value="Unassembled WGS sequence"/>
</dbReference>
<dbReference type="EMBL" id="CP042817">
    <property type="protein sequence ID" value="QEJ97675.1"/>
    <property type="molecule type" value="Genomic_DNA"/>
</dbReference>
<evidence type="ECO:0000313" key="8">
    <source>
        <dbReference type="EMBL" id="QEJ97675.1"/>
    </source>
</evidence>
<dbReference type="EMBL" id="CDNC01000003">
    <property type="protein sequence ID" value="CEM60807.1"/>
    <property type="molecule type" value="Genomic_DNA"/>
</dbReference>
<dbReference type="RefSeq" id="WP_024753350.1">
    <property type="nucleotide sequence ID" value="NZ_CDNC01000003.1"/>
</dbReference>
<comment type="subcellular location">
    <subcellularLocation>
        <location evidence="6">Cytoplasm</location>
    </subcellularLocation>
</comment>
<dbReference type="OrthoDB" id="9806637at2"/>
<keyword evidence="5 6" id="KW-0949">S-adenosyl-L-methionine</keyword>
<keyword evidence="2 6" id="KW-0698">rRNA processing</keyword>
<dbReference type="GO" id="GO:0070475">
    <property type="term" value="P:rRNA base methylation"/>
    <property type="evidence" value="ECO:0007669"/>
    <property type="project" value="UniProtKB-UniRule"/>
</dbReference>
<comment type="catalytic activity">
    <reaction evidence="6">
        <text>cytidine(1402) in 16S rRNA + S-adenosyl-L-methionine = N(4)-methylcytidine(1402) in 16S rRNA + S-adenosyl-L-homocysteine + H(+)</text>
        <dbReference type="Rhea" id="RHEA:42928"/>
        <dbReference type="Rhea" id="RHEA-COMP:10286"/>
        <dbReference type="Rhea" id="RHEA-COMP:10287"/>
        <dbReference type="ChEBI" id="CHEBI:15378"/>
        <dbReference type="ChEBI" id="CHEBI:57856"/>
        <dbReference type="ChEBI" id="CHEBI:59789"/>
        <dbReference type="ChEBI" id="CHEBI:74506"/>
        <dbReference type="ChEBI" id="CHEBI:82748"/>
        <dbReference type="EC" id="2.1.1.199"/>
    </reaction>
</comment>
<accession>A0A0B7GTE9</accession>
<evidence type="ECO:0000256" key="1">
    <source>
        <dbReference type="ARBA" id="ARBA00010396"/>
    </source>
</evidence>
<evidence type="ECO:0000313" key="7">
    <source>
        <dbReference type="EMBL" id="CEM60807.1"/>
    </source>
</evidence>
<dbReference type="Gene3D" id="3.40.50.150">
    <property type="entry name" value="Vaccinia Virus protein VP39"/>
    <property type="match status" value="1"/>
</dbReference>
<dbReference type="PIRSF" id="PIRSF004486">
    <property type="entry name" value="MraW"/>
    <property type="match status" value="1"/>
</dbReference>
<comment type="similarity">
    <text evidence="1 6">Belongs to the methyltransferase superfamily. RsmH family.</text>
</comment>
<dbReference type="SUPFAM" id="SSF81799">
    <property type="entry name" value="Putative methyltransferase TM0872, insert domain"/>
    <property type="match status" value="1"/>
</dbReference>
<dbReference type="GO" id="GO:0005737">
    <property type="term" value="C:cytoplasm"/>
    <property type="evidence" value="ECO:0007669"/>
    <property type="project" value="UniProtKB-SubCell"/>
</dbReference>
<reference evidence="8 10" key="3">
    <citation type="submission" date="2019-08" db="EMBL/GenBank/DDBJ databases">
        <authorList>
            <person name="Kuhnert P."/>
        </authorList>
    </citation>
    <scope>NUCLEOTIDE SEQUENCE [LARGE SCALE GENOMIC DNA]</scope>
    <source>
        <strain evidence="8 10">B36.5</strain>
    </source>
</reference>